<protein>
    <recommendedName>
        <fullName evidence="4">DUF4345 domain-containing protein</fullName>
    </recommendedName>
</protein>
<accession>A0ABP5FFC3</accession>
<dbReference type="EMBL" id="BAAAMN010000003">
    <property type="protein sequence ID" value="GAA2025483.1"/>
    <property type="molecule type" value="Genomic_DNA"/>
</dbReference>
<sequence>MQKQPAQQQPKNAKNLSIAFLILAVVMIGAQLINVIITLLPSAAETTLQLGDGTTASVASLRNAYITSLLFLLLLYGAVAFWVYKSKNWARWVAAVLALLAAFGGVQGIARLLAGSGTDMVGLALSLAQVLAAGWVLSLAFRSDVHEWFKKQGA</sequence>
<evidence type="ECO:0000256" key="1">
    <source>
        <dbReference type="SAM" id="Phobius"/>
    </source>
</evidence>
<feature type="transmembrane region" description="Helical" evidence="1">
    <location>
        <begin position="64"/>
        <end position="84"/>
    </location>
</feature>
<dbReference type="Proteomes" id="UP001501461">
    <property type="component" value="Unassembled WGS sequence"/>
</dbReference>
<comment type="caution">
    <text evidence="2">The sequence shown here is derived from an EMBL/GenBank/DDBJ whole genome shotgun (WGS) entry which is preliminary data.</text>
</comment>
<name>A0ABP5FFC3_9MICC</name>
<keyword evidence="3" id="KW-1185">Reference proteome</keyword>
<keyword evidence="1" id="KW-0472">Membrane</keyword>
<dbReference type="RefSeq" id="WP_343955673.1">
    <property type="nucleotide sequence ID" value="NZ_BAAAMN010000003.1"/>
</dbReference>
<organism evidence="2 3">
    <name type="scientific">Yaniella flava</name>
    <dbReference type="NCBI Taxonomy" id="287930"/>
    <lineage>
        <taxon>Bacteria</taxon>
        <taxon>Bacillati</taxon>
        <taxon>Actinomycetota</taxon>
        <taxon>Actinomycetes</taxon>
        <taxon>Micrococcales</taxon>
        <taxon>Micrococcaceae</taxon>
        <taxon>Yaniella</taxon>
    </lineage>
</organism>
<reference evidence="3" key="1">
    <citation type="journal article" date="2019" name="Int. J. Syst. Evol. Microbiol.">
        <title>The Global Catalogue of Microorganisms (GCM) 10K type strain sequencing project: providing services to taxonomists for standard genome sequencing and annotation.</title>
        <authorList>
            <consortium name="The Broad Institute Genomics Platform"/>
            <consortium name="The Broad Institute Genome Sequencing Center for Infectious Disease"/>
            <person name="Wu L."/>
            <person name="Ma J."/>
        </authorList>
    </citation>
    <scope>NUCLEOTIDE SEQUENCE [LARGE SCALE GENOMIC DNA]</scope>
    <source>
        <strain evidence="3">JCM 13595</strain>
    </source>
</reference>
<feature type="transmembrane region" description="Helical" evidence="1">
    <location>
        <begin position="91"/>
        <end position="114"/>
    </location>
</feature>
<feature type="transmembrane region" description="Helical" evidence="1">
    <location>
        <begin position="120"/>
        <end position="141"/>
    </location>
</feature>
<keyword evidence="1" id="KW-1133">Transmembrane helix</keyword>
<evidence type="ECO:0000313" key="2">
    <source>
        <dbReference type="EMBL" id="GAA2025483.1"/>
    </source>
</evidence>
<evidence type="ECO:0000313" key="3">
    <source>
        <dbReference type="Proteomes" id="UP001501461"/>
    </source>
</evidence>
<keyword evidence="1" id="KW-0812">Transmembrane</keyword>
<gene>
    <name evidence="2" type="ORF">GCM10009720_01510</name>
</gene>
<proteinExistence type="predicted"/>
<evidence type="ECO:0008006" key="4">
    <source>
        <dbReference type="Google" id="ProtNLM"/>
    </source>
</evidence>
<feature type="transmembrane region" description="Helical" evidence="1">
    <location>
        <begin position="20"/>
        <end position="44"/>
    </location>
</feature>